<dbReference type="PANTHER" id="PTHR30026:SF20">
    <property type="entry name" value="OUTER MEMBRANE PROTEIN TOLC"/>
    <property type="match status" value="1"/>
</dbReference>
<protein>
    <submittedName>
        <fullName evidence="7">Outer membrane efflux protein</fullName>
    </submittedName>
</protein>
<accession>J9FC99</accession>
<dbReference type="EMBL" id="AMCI01007504">
    <property type="protein sequence ID" value="EJW92511.1"/>
    <property type="molecule type" value="Genomic_DNA"/>
</dbReference>
<dbReference type="GO" id="GO:0009279">
    <property type="term" value="C:cell outer membrane"/>
    <property type="evidence" value="ECO:0007669"/>
    <property type="project" value="UniProtKB-SubCell"/>
</dbReference>
<comment type="caution">
    <text evidence="7">The sequence shown here is derived from an EMBL/GenBank/DDBJ whole genome shotgun (WGS) entry which is preliminary data.</text>
</comment>
<reference evidence="7" key="1">
    <citation type="journal article" date="2012" name="PLoS ONE">
        <title>Gene sets for utilization of primary and secondary nutrition supplies in the distal gut of endangered iberian lynx.</title>
        <authorList>
            <person name="Alcaide M."/>
            <person name="Messina E."/>
            <person name="Richter M."/>
            <person name="Bargiela R."/>
            <person name="Peplies J."/>
            <person name="Huws S.A."/>
            <person name="Newbold C.J."/>
            <person name="Golyshin P.N."/>
            <person name="Simon M.A."/>
            <person name="Lopez G."/>
            <person name="Yakimov M.M."/>
            <person name="Ferrer M."/>
        </authorList>
    </citation>
    <scope>NUCLEOTIDE SEQUENCE</scope>
</reference>
<dbReference type="GO" id="GO:0015562">
    <property type="term" value="F:efflux transmembrane transporter activity"/>
    <property type="evidence" value="ECO:0007669"/>
    <property type="project" value="InterPro"/>
</dbReference>
<proteinExistence type="predicted"/>
<dbReference type="PANTHER" id="PTHR30026">
    <property type="entry name" value="OUTER MEMBRANE PROTEIN TOLC"/>
    <property type="match status" value="1"/>
</dbReference>
<evidence type="ECO:0000256" key="2">
    <source>
        <dbReference type="ARBA" id="ARBA00022448"/>
    </source>
</evidence>
<evidence type="ECO:0000256" key="3">
    <source>
        <dbReference type="ARBA" id="ARBA00022452"/>
    </source>
</evidence>
<evidence type="ECO:0000256" key="5">
    <source>
        <dbReference type="ARBA" id="ARBA00023136"/>
    </source>
</evidence>
<dbReference type="InterPro" id="IPR051906">
    <property type="entry name" value="TolC-like"/>
</dbReference>
<gene>
    <name evidence="7" type="ORF">EVA_19379</name>
</gene>
<keyword evidence="5" id="KW-0472">Membrane</keyword>
<dbReference type="SUPFAM" id="SSF56954">
    <property type="entry name" value="Outer membrane efflux proteins (OEP)"/>
    <property type="match status" value="1"/>
</dbReference>
<comment type="subcellular location">
    <subcellularLocation>
        <location evidence="1">Cell outer membrane</location>
    </subcellularLocation>
</comment>
<evidence type="ECO:0000256" key="1">
    <source>
        <dbReference type="ARBA" id="ARBA00004442"/>
    </source>
</evidence>
<dbReference type="GO" id="GO:0015288">
    <property type="term" value="F:porin activity"/>
    <property type="evidence" value="ECO:0007669"/>
    <property type="project" value="TreeGrafter"/>
</dbReference>
<dbReference type="Pfam" id="PF02321">
    <property type="entry name" value="OEP"/>
    <property type="match status" value="1"/>
</dbReference>
<evidence type="ECO:0000256" key="4">
    <source>
        <dbReference type="ARBA" id="ARBA00022692"/>
    </source>
</evidence>
<evidence type="ECO:0000256" key="6">
    <source>
        <dbReference type="ARBA" id="ARBA00023237"/>
    </source>
</evidence>
<keyword evidence="4" id="KW-0812">Transmembrane</keyword>
<evidence type="ECO:0000313" key="7">
    <source>
        <dbReference type="EMBL" id="EJW92511.1"/>
    </source>
</evidence>
<name>J9FC99_9ZZZZ</name>
<dbReference type="Gene3D" id="1.20.1600.10">
    <property type="entry name" value="Outer membrane efflux proteins (OEP)"/>
    <property type="match status" value="1"/>
</dbReference>
<keyword evidence="6" id="KW-0998">Cell outer membrane</keyword>
<dbReference type="GO" id="GO:1990281">
    <property type="term" value="C:efflux pump complex"/>
    <property type="evidence" value="ECO:0007669"/>
    <property type="project" value="TreeGrafter"/>
</dbReference>
<keyword evidence="3" id="KW-1134">Transmembrane beta strand</keyword>
<sequence>MTAGYMRTGDQVSLLSKDQKNMLGSLGTTASNGFQQMAQQLVTQHPELAPLVQGFSGLIPRIGQMGNTLGQGLIDALHTDNRNMTAGAILLTQPLYMGGKIKAYERITQYQKQLAADRLDVSQQALMLDVEKAYWQVVSLVNKRRLAVGYRDMLARLDSDMVKMIDEGVATRSNGLAVSVKLNEAEMTLTKVDDGLTLSRMLLCQLCGIPLTNRPTLADEASENLSVQSEATVNVQDGISQAYALRPELRQLQLAQQIYTEKARVERSAHLPQLALTGGYAISNPNVFNSFEKKFRGTWSVGILLKVPVWNWGETRYKVRSAKTEAMMASLQSEEAREKIELQVTQEAFRVNEADRKLALSLKSLDKAEENLRVAQVGFHEGVINTTDLLQAQTAWLQAHSDKIDAQIDTKITRAAYRKAIGQR</sequence>
<dbReference type="AlphaFoldDB" id="J9FC99"/>
<organism evidence="7">
    <name type="scientific">gut metagenome</name>
    <dbReference type="NCBI Taxonomy" id="749906"/>
    <lineage>
        <taxon>unclassified sequences</taxon>
        <taxon>metagenomes</taxon>
        <taxon>organismal metagenomes</taxon>
    </lineage>
</organism>
<keyword evidence="2" id="KW-0813">Transport</keyword>
<dbReference type="InterPro" id="IPR003423">
    <property type="entry name" value="OMP_efflux"/>
</dbReference>